<dbReference type="STRING" id="1507870.A0A1V8SC90"/>
<keyword evidence="5" id="KW-0805">Transcription regulation</keyword>
<evidence type="ECO:0000256" key="1">
    <source>
        <dbReference type="ARBA" id="ARBA00004123"/>
    </source>
</evidence>
<dbReference type="Proteomes" id="UP000192596">
    <property type="component" value="Unassembled WGS sequence"/>
</dbReference>
<protein>
    <recommendedName>
        <fullName evidence="10">C2H2-type domain-containing protein</fullName>
    </recommendedName>
</protein>
<keyword evidence="6" id="KW-0804">Transcription</keyword>
<evidence type="ECO:0000256" key="8">
    <source>
        <dbReference type="PROSITE-ProRule" id="PRU00042"/>
    </source>
</evidence>
<evidence type="ECO:0000256" key="7">
    <source>
        <dbReference type="ARBA" id="ARBA00023242"/>
    </source>
</evidence>
<evidence type="ECO:0000256" key="9">
    <source>
        <dbReference type="SAM" id="MobiDB-lite"/>
    </source>
</evidence>
<feature type="compositionally biased region" description="Polar residues" evidence="9">
    <location>
        <begin position="214"/>
        <end position="226"/>
    </location>
</feature>
<gene>
    <name evidence="11" type="ORF">B0A48_17186</name>
</gene>
<dbReference type="EMBL" id="NAJO01000062">
    <property type="protein sequence ID" value="OQN96762.1"/>
    <property type="molecule type" value="Genomic_DNA"/>
</dbReference>
<dbReference type="GO" id="GO:0005634">
    <property type="term" value="C:nucleus"/>
    <property type="evidence" value="ECO:0007669"/>
    <property type="project" value="UniProtKB-SubCell"/>
</dbReference>
<dbReference type="SMART" id="SM00355">
    <property type="entry name" value="ZnF_C2H2"/>
    <property type="match status" value="5"/>
</dbReference>
<feature type="region of interest" description="Disordered" evidence="9">
    <location>
        <begin position="142"/>
        <end position="233"/>
    </location>
</feature>
<keyword evidence="2" id="KW-0479">Metal-binding</keyword>
<evidence type="ECO:0000256" key="2">
    <source>
        <dbReference type="ARBA" id="ARBA00022723"/>
    </source>
</evidence>
<evidence type="ECO:0000256" key="5">
    <source>
        <dbReference type="ARBA" id="ARBA00023015"/>
    </source>
</evidence>
<dbReference type="OrthoDB" id="6077919at2759"/>
<keyword evidence="3 8" id="KW-0863">Zinc-finger</keyword>
<keyword evidence="4" id="KW-0862">Zinc</keyword>
<evidence type="ECO:0000259" key="10">
    <source>
        <dbReference type="PROSITE" id="PS50157"/>
    </source>
</evidence>
<comment type="subcellular location">
    <subcellularLocation>
        <location evidence="1">Nucleus</location>
    </subcellularLocation>
</comment>
<dbReference type="GO" id="GO:0006357">
    <property type="term" value="P:regulation of transcription by RNA polymerase II"/>
    <property type="evidence" value="ECO:0007669"/>
    <property type="project" value="TreeGrafter"/>
</dbReference>
<dbReference type="PROSITE" id="PS50157">
    <property type="entry name" value="ZINC_FINGER_C2H2_2"/>
    <property type="match status" value="1"/>
</dbReference>
<feature type="domain" description="C2H2-type" evidence="10">
    <location>
        <begin position="521"/>
        <end position="548"/>
    </location>
</feature>
<name>A0A1V8SC90_9PEZI</name>
<dbReference type="InParanoid" id="A0A1V8SC90"/>
<dbReference type="InterPro" id="IPR013087">
    <property type="entry name" value="Znf_C2H2_type"/>
</dbReference>
<sequence>MESGKNSHSLHAYHGSPPQATTINWRSEVGPSPDYGQHGSNDSMAYLGQETQQHWPMDLSASDWSQASYNGLLSTDSRHGQTISPDEDILQGFFVNQDAVANMPMDQLITNSRVAPVAFGGHSEVLMNYPFNHYAGQRSAMSEPGVALPQISEHSNEASSEQDSSYQTQPTELASNVDYGSQPSAGYARHDAGSSQRRESAASAQHRRRPPVASTRSDSFVPTSSGRGKRGPSQEQLICSMCNYQAKNASDASKHYNKHAKPFKCDLPPCCKNDTGFATSNDLDRHLKSGKHNMKPQKGSGKGYICSACTVAPDSEAKWWPRLDNFKAHINRRHKEHPVDQLVRTSERDANNRPFNTATEYGDASTHYPGTSVVDRDEKYQHMDSGATDSAMMRSYSVQGEHSLWLGEEATLASASDQLAGVGKALHVANHPASRPFDVARTYRPNADTGPRLPSATDATMNGLDLADLRIPRIVLNGPLSVPMKRPPDKTWELGTAKRMLELPSDRIVDSLDDCESEGPFTCKTCRKTKARKCDLKKHQKRHTRPYGCTAPRCYARQGSRSDWKRHEEKQHVVRPSWKCTLPLASGKPCFANFYLSDHFAKHLAQTHRCSQKDIDTDRQAMHLGRDAHGQFWCGFCNAIVPSKPGANVTAKQYRLAHIGEHFDKDRRFIDDWMCLELNKPHGKIRNEEKRQARADYNKPGLNHEIGKLKLDDRDEIAPPSSMVEGEIVVDTPLFSI</sequence>
<reference evidence="12" key="1">
    <citation type="submission" date="2017-03" db="EMBL/GenBank/DDBJ databases">
        <title>Genomes of endolithic fungi from Antarctica.</title>
        <authorList>
            <person name="Coleine C."/>
            <person name="Masonjones S."/>
            <person name="Stajich J.E."/>
        </authorList>
    </citation>
    <scope>NUCLEOTIDE SEQUENCE [LARGE SCALE GENOMIC DNA]</scope>
    <source>
        <strain evidence="12">CCFEE 5527</strain>
    </source>
</reference>
<dbReference type="GO" id="GO:0008270">
    <property type="term" value="F:zinc ion binding"/>
    <property type="evidence" value="ECO:0007669"/>
    <property type="project" value="UniProtKB-KW"/>
</dbReference>
<evidence type="ECO:0000256" key="3">
    <source>
        <dbReference type="ARBA" id="ARBA00022771"/>
    </source>
</evidence>
<dbReference type="PANTHER" id="PTHR46179:SF13">
    <property type="entry name" value="C2H2-TYPE DOMAIN-CONTAINING PROTEIN"/>
    <property type="match status" value="1"/>
</dbReference>
<accession>A0A1V8SC90</accession>
<evidence type="ECO:0000256" key="6">
    <source>
        <dbReference type="ARBA" id="ARBA00023163"/>
    </source>
</evidence>
<organism evidence="11 12">
    <name type="scientific">Cryoendolithus antarcticus</name>
    <dbReference type="NCBI Taxonomy" id="1507870"/>
    <lineage>
        <taxon>Eukaryota</taxon>
        <taxon>Fungi</taxon>
        <taxon>Dikarya</taxon>
        <taxon>Ascomycota</taxon>
        <taxon>Pezizomycotina</taxon>
        <taxon>Dothideomycetes</taxon>
        <taxon>Dothideomycetidae</taxon>
        <taxon>Cladosporiales</taxon>
        <taxon>Cladosporiaceae</taxon>
        <taxon>Cryoendolithus</taxon>
    </lineage>
</organism>
<keyword evidence="12" id="KW-1185">Reference proteome</keyword>
<keyword evidence="7" id="KW-0539">Nucleus</keyword>
<dbReference type="AlphaFoldDB" id="A0A1V8SC90"/>
<dbReference type="Gene3D" id="3.30.160.60">
    <property type="entry name" value="Classic Zinc Finger"/>
    <property type="match status" value="1"/>
</dbReference>
<evidence type="ECO:0000313" key="11">
    <source>
        <dbReference type="EMBL" id="OQN96762.1"/>
    </source>
</evidence>
<evidence type="ECO:0000256" key="4">
    <source>
        <dbReference type="ARBA" id="ARBA00022833"/>
    </source>
</evidence>
<evidence type="ECO:0000313" key="12">
    <source>
        <dbReference type="Proteomes" id="UP000192596"/>
    </source>
</evidence>
<feature type="compositionally biased region" description="Basic and acidic residues" evidence="9">
    <location>
        <begin position="188"/>
        <end position="200"/>
    </location>
</feature>
<proteinExistence type="predicted"/>
<feature type="region of interest" description="Disordered" evidence="9">
    <location>
        <begin position="1"/>
        <end position="43"/>
    </location>
</feature>
<dbReference type="PANTHER" id="PTHR46179">
    <property type="entry name" value="ZINC FINGER PROTEIN"/>
    <property type="match status" value="1"/>
</dbReference>
<comment type="caution">
    <text evidence="11">The sequence shown here is derived from an EMBL/GenBank/DDBJ whole genome shotgun (WGS) entry which is preliminary data.</text>
</comment>
<feature type="region of interest" description="Disordered" evidence="9">
    <location>
        <begin position="352"/>
        <end position="372"/>
    </location>
</feature>
<feature type="compositionally biased region" description="Polar residues" evidence="9">
    <location>
        <begin position="157"/>
        <end position="184"/>
    </location>
</feature>
<dbReference type="InterPro" id="IPR051061">
    <property type="entry name" value="Zinc_finger_trans_reg"/>
</dbReference>